<evidence type="ECO:0000256" key="6">
    <source>
        <dbReference type="PROSITE-ProRule" id="PRU00023"/>
    </source>
</evidence>
<gene>
    <name evidence="9" type="ORF">BOX15_Mlig024686g1</name>
</gene>
<dbReference type="Pfam" id="PF07714">
    <property type="entry name" value="PK_Tyr_Ser-Thr"/>
    <property type="match status" value="1"/>
</dbReference>
<dbReference type="Gene3D" id="1.25.40.20">
    <property type="entry name" value="Ankyrin repeat-containing domain"/>
    <property type="match status" value="2"/>
</dbReference>
<dbReference type="InterPro" id="IPR017441">
    <property type="entry name" value="Protein_kinase_ATP_BS"/>
</dbReference>
<dbReference type="PROSITE" id="PS00107">
    <property type="entry name" value="PROTEIN_KINASE_ATP"/>
    <property type="match status" value="1"/>
</dbReference>
<keyword evidence="3 7" id="KW-0547">Nucleotide-binding</keyword>
<keyword evidence="1" id="KW-0723">Serine/threonine-protein kinase</keyword>
<feature type="binding site" evidence="7">
    <location>
        <position position="669"/>
    </location>
    <ligand>
        <name>ATP</name>
        <dbReference type="ChEBI" id="CHEBI:30616"/>
    </ligand>
</feature>
<dbReference type="AlphaFoldDB" id="A0A267DG63"/>
<dbReference type="GO" id="GO:0004674">
    <property type="term" value="F:protein serine/threonine kinase activity"/>
    <property type="evidence" value="ECO:0007669"/>
    <property type="project" value="UniProtKB-KW"/>
</dbReference>
<keyword evidence="4" id="KW-0418">Kinase</keyword>
<dbReference type="PROSITE" id="PS50088">
    <property type="entry name" value="ANK_REPEAT"/>
    <property type="match status" value="2"/>
</dbReference>
<comment type="caution">
    <text evidence="9">The sequence shown here is derived from an EMBL/GenBank/DDBJ whole genome shotgun (WGS) entry which is preliminary data.</text>
</comment>
<dbReference type="PROSITE" id="PS50297">
    <property type="entry name" value="ANK_REP_REGION"/>
    <property type="match status" value="2"/>
</dbReference>
<dbReference type="STRING" id="282301.A0A267DG63"/>
<dbReference type="SMART" id="SM00219">
    <property type="entry name" value="TyrKc"/>
    <property type="match status" value="1"/>
</dbReference>
<dbReference type="GO" id="GO:0004713">
    <property type="term" value="F:protein tyrosine kinase activity"/>
    <property type="evidence" value="ECO:0007669"/>
    <property type="project" value="InterPro"/>
</dbReference>
<dbReference type="OrthoDB" id="4062651at2759"/>
<dbReference type="InterPro" id="IPR002110">
    <property type="entry name" value="Ankyrin_rpt"/>
</dbReference>
<keyword evidence="2" id="KW-0808">Transferase</keyword>
<keyword evidence="10" id="KW-1185">Reference proteome</keyword>
<evidence type="ECO:0000256" key="1">
    <source>
        <dbReference type="ARBA" id="ARBA00022527"/>
    </source>
</evidence>
<evidence type="ECO:0000256" key="2">
    <source>
        <dbReference type="ARBA" id="ARBA00022679"/>
    </source>
</evidence>
<dbReference type="PANTHER" id="PTHR11584">
    <property type="entry name" value="SERINE/THREONINE PROTEIN KINASE"/>
    <property type="match status" value="1"/>
</dbReference>
<evidence type="ECO:0000256" key="5">
    <source>
        <dbReference type="ARBA" id="ARBA00022840"/>
    </source>
</evidence>
<feature type="repeat" description="ANK" evidence="6">
    <location>
        <begin position="542"/>
        <end position="574"/>
    </location>
</feature>
<dbReference type="PANTHER" id="PTHR11584:SF369">
    <property type="entry name" value="MITOGEN-ACTIVATED PROTEIN KINASE KINASE KINASE 19-RELATED"/>
    <property type="match status" value="1"/>
</dbReference>
<keyword evidence="5 7" id="KW-0067">ATP-binding</keyword>
<feature type="repeat" description="ANK" evidence="6">
    <location>
        <begin position="575"/>
        <end position="607"/>
    </location>
</feature>
<evidence type="ECO:0000256" key="7">
    <source>
        <dbReference type="PROSITE-ProRule" id="PRU10141"/>
    </source>
</evidence>
<dbReference type="EMBL" id="NIVC01004185">
    <property type="protein sequence ID" value="PAA48300.1"/>
    <property type="molecule type" value="Genomic_DNA"/>
</dbReference>
<evidence type="ECO:0000256" key="4">
    <source>
        <dbReference type="ARBA" id="ARBA00022777"/>
    </source>
</evidence>
<dbReference type="Pfam" id="PF00069">
    <property type="entry name" value="Pkinase"/>
    <property type="match status" value="1"/>
</dbReference>
<sequence length="915" mass="103152">MGELSQHESSVRILNSYGPSGTDLITGYTMEFCPYGSMRLLIQRLRMEERPSLRLKSLWMLQVSDGFKYLQERQNQEKVIIHRDLAADNIPIDCHLNSKISDFGLAKSLPHSVMTADTWEFEKKRGLERLLPELYADTCKQPDKYGDRNLYGILIVEVLAEFSVRECFSDEGAKDDYKRMVLEGKHFDSFQGRIIGCNREPSQERDKAIEIMRMTAQVNPENRATFTQVRQVWEQCNFREMQEERQQTLHYFQKTDDTEQQLAQLKISNDPLTAQHMPDAVSDAIGDQSNQWEVVSFLIDTITKKTGSAQSTAVANPAQNENKDELEVVKILLEKIPDQTVKDQCCKKVVEFAAKKCHFEVAMLLVQEVADQATKDYCCIEAAKAAADKSRWEGVEFLIKTVSDQDLTVNFCIETVESSEESRKLHVIKKVLKCIQSPESKLLFRRRCAVMACSRLHQENIVAFLGLEPDWLLESGPILSFLASLATEGMNSFLTDTLSRMQPAKITQMLRLCISERHITLSVRLTNDETFSREYVDLPDSTGATALMLAADGNYHELIEKLVDLGASVNSVDSQSRTALSRACEAGHLTAAKMLLFKGADPSHRDGRGLTCTQLAEQHQNLELVQLLDRLTEGCPYLERWVAVRLIGRGGFGEVHEVLTDRGVTCAAKTLRLPLQLGDELPSVRTEIQRAIESEGNLCRLLHPNIVRFLYIAQPEPATVVVFMELLHGQSLESFIDNRPLEELTIREFSKQICHALLYLHSRQPPVIHRDINCSNIIVCDDNTRIKLIDFGLSIKLEQSVSHISASTQSPKGTVNFMAPELLGAGESDSVQYSRESDIWAFGCSVFQMVSGARPFGGTRSVYQVALNLVNNGAPALPDGRSAQLRDFYSRCTAKDRRERNLAQELLQHEFLTGG</sequence>
<dbReference type="InterPro" id="IPR011009">
    <property type="entry name" value="Kinase-like_dom_sf"/>
</dbReference>
<keyword evidence="6" id="KW-0040">ANK repeat</keyword>
<dbReference type="Pfam" id="PF12796">
    <property type="entry name" value="Ank_2"/>
    <property type="match status" value="1"/>
</dbReference>
<dbReference type="InterPro" id="IPR001245">
    <property type="entry name" value="Ser-Thr/Tyr_kinase_cat_dom"/>
</dbReference>
<feature type="domain" description="Protein kinase" evidence="8">
    <location>
        <begin position="641"/>
        <end position="912"/>
    </location>
</feature>
<protein>
    <recommendedName>
        <fullName evidence="8">Protein kinase domain-containing protein</fullName>
    </recommendedName>
</protein>
<dbReference type="SMART" id="SM00248">
    <property type="entry name" value="ANK"/>
    <property type="match status" value="2"/>
</dbReference>
<dbReference type="InterPro" id="IPR036770">
    <property type="entry name" value="Ankyrin_rpt-contain_sf"/>
</dbReference>
<dbReference type="GO" id="GO:0035556">
    <property type="term" value="P:intracellular signal transduction"/>
    <property type="evidence" value="ECO:0007669"/>
    <property type="project" value="UniProtKB-ARBA"/>
</dbReference>
<evidence type="ECO:0000259" key="8">
    <source>
        <dbReference type="PROSITE" id="PS50011"/>
    </source>
</evidence>
<name>A0A267DG63_9PLAT</name>
<dbReference type="SUPFAM" id="SSF56112">
    <property type="entry name" value="Protein kinase-like (PK-like)"/>
    <property type="match status" value="2"/>
</dbReference>
<evidence type="ECO:0000313" key="10">
    <source>
        <dbReference type="Proteomes" id="UP000215902"/>
    </source>
</evidence>
<dbReference type="SUPFAM" id="SSF48403">
    <property type="entry name" value="Ankyrin repeat"/>
    <property type="match status" value="1"/>
</dbReference>
<dbReference type="GO" id="GO:0005524">
    <property type="term" value="F:ATP binding"/>
    <property type="evidence" value="ECO:0007669"/>
    <property type="project" value="UniProtKB-UniRule"/>
</dbReference>
<dbReference type="Gene3D" id="1.10.510.10">
    <property type="entry name" value="Transferase(Phosphotransferase) domain 1"/>
    <property type="match status" value="2"/>
</dbReference>
<dbReference type="Proteomes" id="UP000215902">
    <property type="component" value="Unassembled WGS sequence"/>
</dbReference>
<dbReference type="InterPro" id="IPR000719">
    <property type="entry name" value="Prot_kinase_dom"/>
</dbReference>
<dbReference type="InterPro" id="IPR020635">
    <property type="entry name" value="Tyr_kinase_cat_dom"/>
</dbReference>
<reference evidence="9 10" key="1">
    <citation type="submission" date="2017-06" db="EMBL/GenBank/DDBJ databases">
        <title>A platform for efficient transgenesis in Macrostomum lignano, a flatworm model organism for stem cell research.</title>
        <authorList>
            <person name="Berezikov E."/>
        </authorList>
    </citation>
    <scope>NUCLEOTIDE SEQUENCE [LARGE SCALE GENOMIC DNA]</scope>
    <source>
        <strain evidence="9">DV1</strain>
        <tissue evidence="9">Whole organism</tissue>
    </source>
</reference>
<proteinExistence type="predicted"/>
<organism evidence="9 10">
    <name type="scientific">Macrostomum lignano</name>
    <dbReference type="NCBI Taxonomy" id="282301"/>
    <lineage>
        <taxon>Eukaryota</taxon>
        <taxon>Metazoa</taxon>
        <taxon>Spiralia</taxon>
        <taxon>Lophotrochozoa</taxon>
        <taxon>Platyhelminthes</taxon>
        <taxon>Rhabditophora</taxon>
        <taxon>Macrostomorpha</taxon>
        <taxon>Macrostomida</taxon>
        <taxon>Macrostomidae</taxon>
        <taxon>Macrostomum</taxon>
    </lineage>
</organism>
<accession>A0A267DG63</accession>
<evidence type="ECO:0000256" key="3">
    <source>
        <dbReference type="ARBA" id="ARBA00022741"/>
    </source>
</evidence>
<dbReference type="PROSITE" id="PS50011">
    <property type="entry name" value="PROTEIN_KINASE_DOM"/>
    <property type="match status" value="2"/>
</dbReference>
<evidence type="ECO:0000313" key="9">
    <source>
        <dbReference type="EMBL" id="PAA48300.1"/>
    </source>
</evidence>
<feature type="domain" description="Protein kinase" evidence="8">
    <location>
        <begin position="1"/>
        <end position="234"/>
    </location>
</feature>